<dbReference type="Proteomes" id="UP000282674">
    <property type="component" value="Unassembled WGS sequence"/>
</dbReference>
<evidence type="ECO:0000313" key="1">
    <source>
        <dbReference type="EMBL" id="RMI47612.1"/>
    </source>
</evidence>
<name>A0A3M2MDI8_9ACTN</name>
<proteinExistence type="predicted"/>
<dbReference type="EMBL" id="RFFG01000002">
    <property type="protein sequence ID" value="RMI47612.1"/>
    <property type="molecule type" value="Genomic_DNA"/>
</dbReference>
<dbReference type="Gene3D" id="2.60.120.40">
    <property type="match status" value="1"/>
</dbReference>
<dbReference type="AlphaFoldDB" id="A0A3M2MDI8"/>
<comment type="caution">
    <text evidence="1">The sequence shown here is derived from an EMBL/GenBank/DDBJ whole genome shotgun (WGS) entry which is preliminary data.</text>
</comment>
<reference evidence="1 2" key="1">
    <citation type="submission" date="2018-10" db="EMBL/GenBank/DDBJ databases">
        <title>Isolation from soil.</title>
        <authorList>
            <person name="Hu J."/>
        </authorList>
    </citation>
    <scope>NUCLEOTIDE SEQUENCE [LARGE SCALE GENOMIC DNA]</scope>
    <source>
        <strain evidence="1 2">NEAU-Ht49</strain>
    </source>
</reference>
<keyword evidence="2" id="KW-1185">Reference proteome</keyword>
<sequence length="399" mass="41604">MPDGRVDMLPPQPMTWQDAVPATGQMASPLRSVWLSADAGEAVVWHRQRPLFQGTATTAQSIPNTAYTAITGLAALVDNYGGANDTSNTGRYYGPITSTGQPSAGDWYLVSGYVPMNFTATTGIVIAGVRVSGGTVQAGGRVPGSAHAETAMVVDLVQMTGWGTATNSYLGDWVELMAYQSSGAAATTLVSGKAPALTVRWVCASPAASSSQVVAAPGIPHTWTASDIWTADATGAGKVPLNRELRDAVRFMNYPPIARVTVDGSTQTIPSGATWTSLSFTTEYVDTHSGWAPGTPTKYIAPKAGLYYVGGFVNLIEAASPVGYRAIRLLQNGTTAYAGWSMVPQTTGTLGSALNAVGLIRMAAGDTIEVQVQQTQGAALSQYTNVGNAGRLIAVWMSQ</sequence>
<evidence type="ECO:0000313" key="2">
    <source>
        <dbReference type="Proteomes" id="UP000282674"/>
    </source>
</evidence>
<organism evidence="1 2">
    <name type="scientific">Actinomadura harenae</name>
    <dbReference type="NCBI Taxonomy" id="2483351"/>
    <lineage>
        <taxon>Bacteria</taxon>
        <taxon>Bacillati</taxon>
        <taxon>Actinomycetota</taxon>
        <taxon>Actinomycetes</taxon>
        <taxon>Streptosporangiales</taxon>
        <taxon>Thermomonosporaceae</taxon>
        <taxon>Actinomadura</taxon>
    </lineage>
</organism>
<gene>
    <name evidence="1" type="ORF">EBO15_01540</name>
</gene>
<dbReference type="InterPro" id="IPR008983">
    <property type="entry name" value="Tumour_necrosis_fac-like_dom"/>
</dbReference>
<accession>A0A3M2MDI8</accession>
<protein>
    <submittedName>
        <fullName evidence="1">Uncharacterized protein</fullName>
    </submittedName>
</protein>